<reference evidence="3" key="1">
    <citation type="submission" date="2023-11" db="UniProtKB">
        <authorList>
            <consortium name="WormBaseParasite"/>
        </authorList>
    </citation>
    <scope>IDENTIFICATION</scope>
</reference>
<evidence type="ECO:0000313" key="3">
    <source>
        <dbReference type="WBParaSite" id="SMRG1_85860.1"/>
    </source>
</evidence>
<protein>
    <submittedName>
        <fullName evidence="3">Uncharacterized protein</fullName>
    </submittedName>
</protein>
<dbReference type="Proteomes" id="UP000050790">
    <property type="component" value="Unassembled WGS sequence"/>
</dbReference>
<sequence length="296" mass="35451">MRSNSVQMCYNFVIYIHFLLFWIHSSIQDDKINMQLSTENQTIDQYMTCRSQIYQSIERKILMGGTTVRNSDEVKKCFTEEQSVYEKLVDEYKNEICPLPNSNNIKDNQQLHYNFRRLDVLLRDRYGKIRVCNIYLFSHDILQTIHDQIDNQLKQHNLEPRKSNVEMAIIYCKDEINMELSTESQTIDEYMTCRSKIYHSIERKILMEGTTVRNSDEVKKCFTEEQSVYEKLVDEYKNEICPLPNSNNIKDNQQLQLLDVLLRDRYGKIRVCNIYLFSHDILQTIHDQIDNQLKRR</sequence>
<name>A0AA85AIM7_9TREM</name>
<keyword evidence="1" id="KW-0812">Transmembrane</keyword>
<evidence type="ECO:0000313" key="2">
    <source>
        <dbReference type="Proteomes" id="UP000050790"/>
    </source>
</evidence>
<keyword evidence="1" id="KW-0472">Membrane</keyword>
<dbReference type="AlphaFoldDB" id="A0AA85AIM7"/>
<evidence type="ECO:0000256" key="1">
    <source>
        <dbReference type="SAM" id="Phobius"/>
    </source>
</evidence>
<accession>A0AA85AIM7</accession>
<organism evidence="2 3">
    <name type="scientific">Schistosoma margrebowiei</name>
    <dbReference type="NCBI Taxonomy" id="48269"/>
    <lineage>
        <taxon>Eukaryota</taxon>
        <taxon>Metazoa</taxon>
        <taxon>Spiralia</taxon>
        <taxon>Lophotrochozoa</taxon>
        <taxon>Platyhelminthes</taxon>
        <taxon>Trematoda</taxon>
        <taxon>Digenea</taxon>
        <taxon>Strigeidida</taxon>
        <taxon>Schistosomatoidea</taxon>
        <taxon>Schistosomatidae</taxon>
        <taxon>Schistosoma</taxon>
    </lineage>
</organism>
<keyword evidence="1" id="KW-1133">Transmembrane helix</keyword>
<dbReference type="WBParaSite" id="SMRG1_85860.1">
    <property type="protein sequence ID" value="SMRG1_85860.1"/>
    <property type="gene ID" value="SMRG1_85860"/>
</dbReference>
<feature type="transmembrane region" description="Helical" evidence="1">
    <location>
        <begin position="9"/>
        <end position="27"/>
    </location>
</feature>
<proteinExistence type="predicted"/>